<proteinExistence type="predicted"/>
<dbReference type="Pfam" id="PF04860">
    <property type="entry name" value="Phage_portal"/>
    <property type="match status" value="1"/>
</dbReference>
<dbReference type="EMBL" id="DRMN01000035">
    <property type="protein sequence ID" value="HFB54372.1"/>
    <property type="molecule type" value="Genomic_DNA"/>
</dbReference>
<feature type="non-terminal residue" evidence="1">
    <location>
        <position position="1"/>
    </location>
</feature>
<dbReference type="NCBIfam" id="TIGR01537">
    <property type="entry name" value="portal_HK97"/>
    <property type="match status" value="1"/>
</dbReference>
<dbReference type="InterPro" id="IPR006427">
    <property type="entry name" value="Portal_HK97"/>
</dbReference>
<dbReference type="Proteomes" id="UP000886042">
    <property type="component" value="Unassembled WGS sequence"/>
</dbReference>
<gene>
    <name evidence="1" type="ORF">ENJ46_00490</name>
</gene>
<evidence type="ECO:0000313" key="1">
    <source>
        <dbReference type="EMBL" id="HFB54372.1"/>
    </source>
</evidence>
<dbReference type="AlphaFoldDB" id="A0A7C3G7L1"/>
<dbReference type="InterPro" id="IPR006944">
    <property type="entry name" value="Phage/GTA_portal"/>
</dbReference>
<organism evidence="1">
    <name type="scientific">Hellea balneolensis</name>
    <dbReference type="NCBI Taxonomy" id="287478"/>
    <lineage>
        <taxon>Bacteria</taxon>
        <taxon>Pseudomonadati</taxon>
        <taxon>Pseudomonadota</taxon>
        <taxon>Alphaproteobacteria</taxon>
        <taxon>Maricaulales</taxon>
        <taxon>Robiginitomaculaceae</taxon>
        <taxon>Hellea</taxon>
    </lineage>
</organism>
<accession>A0A7C3G7L1</accession>
<comment type="caution">
    <text evidence="1">The sequence shown here is derived from an EMBL/GenBank/DDBJ whole genome shotgun (WGS) entry which is preliminary data.</text>
</comment>
<protein>
    <submittedName>
        <fullName evidence="1">Phage portal protein</fullName>
    </submittedName>
</protein>
<name>A0A7C3G7L1_9PROT</name>
<reference evidence="1" key="1">
    <citation type="journal article" date="2020" name="mSystems">
        <title>Genome- and Community-Level Interaction Insights into Carbon Utilization and Element Cycling Functions of Hydrothermarchaeota in Hydrothermal Sediment.</title>
        <authorList>
            <person name="Zhou Z."/>
            <person name="Liu Y."/>
            <person name="Xu W."/>
            <person name="Pan J."/>
            <person name="Luo Z.H."/>
            <person name="Li M."/>
        </authorList>
    </citation>
    <scope>NUCLEOTIDE SEQUENCE [LARGE SCALE GENOMIC DNA]</scope>
    <source>
        <strain evidence="1">HyVt-489</strain>
    </source>
</reference>
<sequence length="203" mass="22449">GSQWTKSLLDNSARPSGALVFKGEAEGDKLSAEQFTRLKDELEQAHTGAHRAGRPLLLEGGLDWKAMSMSPTDMDFLNARREAAREIALAFGVPPMLLGIPGDNTYANYKEANLAFWRQTILPLVRKTSESLSCWLQPWFGTDLSIHADEDAIPALAAERSQYWRNLQTVAFMTLTEKRALAGLPDVPDEEIVSVGASPEHRQ</sequence>